<protein>
    <submittedName>
        <fullName evidence="1">Uncharacterized protein</fullName>
    </submittedName>
</protein>
<evidence type="ECO:0000313" key="1">
    <source>
        <dbReference type="EMBL" id="MPC54454.1"/>
    </source>
</evidence>
<dbReference type="AlphaFoldDB" id="A0A5B7GD66"/>
<gene>
    <name evidence="1" type="ORF">E2C01_048371</name>
</gene>
<name>A0A5B7GD66_PORTR</name>
<evidence type="ECO:0000313" key="2">
    <source>
        <dbReference type="Proteomes" id="UP000324222"/>
    </source>
</evidence>
<keyword evidence="2" id="KW-1185">Reference proteome</keyword>
<dbReference type="Proteomes" id="UP000324222">
    <property type="component" value="Unassembled WGS sequence"/>
</dbReference>
<organism evidence="1 2">
    <name type="scientific">Portunus trituberculatus</name>
    <name type="common">Swimming crab</name>
    <name type="synonym">Neptunus trituberculatus</name>
    <dbReference type="NCBI Taxonomy" id="210409"/>
    <lineage>
        <taxon>Eukaryota</taxon>
        <taxon>Metazoa</taxon>
        <taxon>Ecdysozoa</taxon>
        <taxon>Arthropoda</taxon>
        <taxon>Crustacea</taxon>
        <taxon>Multicrustacea</taxon>
        <taxon>Malacostraca</taxon>
        <taxon>Eumalacostraca</taxon>
        <taxon>Eucarida</taxon>
        <taxon>Decapoda</taxon>
        <taxon>Pleocyemata</taxon>
        <taxon>Brachyura</taxon>
        <taxon>Eubrachyura</taxon>
        <taxon>Portunoidea</taxon>
        <taxon>Portunidae</taxon>
        <taxon>Portuninae</taxon>
        <taxon>Portunus</taxon>
    </lineage>
</organism>
<proteinExistence type="predicted"/>
<comment type="caution">
    <text evidence="1">The sequence shown here is derived from an EMBL/GenBank/DDBJ whole genome shotgun (WGS) entry which is preliminary data.</text>
</comment>
<accession>A0A5B7GD66</accession>
<reference evidence="1 2" key="1">
    <citation type="submission" date="2019-05" db="EMBL/GenBank/DDBJ databases">
        <title>Another draft genome of Portunus trituberculatus and its Hox gene families provides insights of decapod evolution.</title>
        <authorList>
            <person name="Jeong J.-H."/>
            <person name="Song I."/>
            <person name="Kim S."/>
            <person name="Choi T."/>
            <person name="Kim D."/>
            <person name="Ryu S."/>
            <person name="Kim W."/>
        </authorList>
    </citation>
    <scope>NUCLEOTIDE SEQUENCE [LARGE SCALE GENOMIC DNA]</scope>
    <source>
        <tissue evidence="1">Muscle</tissue>
    </source>
</reference>
<dbReference type="EMBL" id="VSRR010012367">
    <property type="protein sequence ID" value="MPC54454.1"/>
    <property type="molecule type" value="Genomic_DNA"/>
</dbReference>
<sequence length="106" mass="11587">MTLDEVKLCELHKHGQTDANPIKRLRVTSLSDRRDGSGAGRHNLPSHSFSHCYRATATARPLLPQSGKPVVPLRAAGKPLSCQVTNKRSPSRHTCDDVIVLGYCCV</sequence>